<keyword evidence="2" id="KW-1185">Reference proteome</keyword>
<dbReference type="GeneID" id="9042163"/>
<organism evidence="2">
    <name type="scientific">Perkinsus marinus (strain ATCC 50983 / TXsc)</name>
    <dbReference type="NCBI Taxonomy" id="423536"/>
    <lineage>
        <taxon>Eukaryota</taxon>
        <taxon>Sar</taxon>
        <taxon>Alveolata</taxon>
        <taxon>Perkinsozoa</taxon>
        <taxon>Perkinsea</taxon>
        <taxon>Perkinsida</taxon>
        <taxon>Perkinsidae</taxon>
        <taxon>Perkinsus</taxon>
    </lineage>
</organism>
<accession>C5L3H2</accession>
<dbReference type="Proteomes" id="UP000007800">
    <property type="component" value="Unassembled WGS sequence"/>
</dbReference>
<protein>
    <submittedName>
        <fullName evidence="1">Uncharacterized protein</fullName>
    </submittedName>
</protein>
<evidence type="ECO:0000313" key="2">
    <source>
        <dbReference type="Proteomes" id="UP000007800"/>
    </source>
</evidence>
<dbReference type="OrthoDB" id="418622at2759"/>
<reference evidence="1 2" key="1">
    <citation type="submission" date="2008-07" db="EMBL/GenBank/DDBJ databases">
        <authorList>
            <person name="El-Sayed N."/>
            <person name="Caler E."/>
            <person name="Inman J."/>
            <person name="Amedeo P."/>
            <person name="Hass B."/>
            <person name="Wortman J."/>
        </authorList>
    </citation>
    <scope>NUCLEOTIDE SEQUENCE [LARGE SCALE GENOMIC DNA]</scope>
    <source>
        <strain evidence="2">ATCC 50983 / TXsc</strain>
    </source>
</reference>
<evidence type="ECO:0000313" key="1">
    <source>
        <dbReference type="EMBL" id="EER08551.1"/>
    </source>
</evidence>
<dbReference type="AlphaFoldDB" id="C5L3H2"/>
<sequence length="406" mass="45183">MRADHMDVDGLKSLLWALLGLRKPCRLKLGSAKPSSVYTIIGKCGKDTIALRHSVQSRDESAIVAFSNDDFSTSGRPIFEGLTGHASLCTNEVKEIYSVDNTNKIYRISNSQMVPIEADVPESALLYRARLLGSTLYVGCATRGSISRSLTKVDLDSGRFETVRLGGEEVQFLYSFDVQHHNESGSLRRIKIQNSNTEICSCDVGLPGASLEWVDAHSINAPRCDETALQHVELKMTDREMGDVQEKNSCLLAMPEYLARSKKLISMNARGYCRDISVLTMVKDTSLSKRQLVEVLHTAKTNREKNRAAKLLKKFDPQPHFEYDEEATKQNIRLKKSDRLLHSVLAVTCAFDVIEFGNVKRSQGSFTTSKGVKTVCPGCYNNLLSQAEVSQLRAHHQKLGLTPKVL</sequence>
<dbReference type="EMBL" id="GG678922">
    <property type="protein sequence ID" value="EER08551.1"/>
    <property type="molecule type" value="Genomic_DNA"/>
</dbReference>
<dbReference type="RefSeq" id="XP_002776735.1">
    <property type="nucleotide sequence ID" value="XM_002776689.1"/>
</dbReference>
<proteinExistence type="predicted"/>
<dbReference type="InParanoid" id="C5L3H2"/>
<gene>
    <name evidence="1" type="ORF">Pmar_PMAR017601</name>
</gene>
<name>C5L3H2_PERM5</name>